<keyword evidence="4" id="KW-1185">Reference proteome</keyword>
<gene>
    <name evidence="3" type="ORF">H9L14_00795</name>
</gene>
<dbReference type="EMBL" id="CP060782">
    <property type="protein sequence ID" value="QNP45885.1"/>
    <property type="molecule type" value="Genomic_DNA"/>
</dbReference>
<name>A0ABX6TA57_9SPHN</name>
<evidence type="ECO:0000313" key="4">
    <source>
        <dbReference type="Proteomes" id="UP000516105"/>
    </source>
</evidence>
<dbReference type="PROSITE" id="PS51257">
    <property type="entry name" value="PROKAR_LIPOPROTEIN"/>
    <property type="match status" value="1"/>
</dbReference>
<sequence length="88" mass="8823">MKKISTAFAVALGAAALAACNQSPQEQAADNIEANAENVADTIEANAENVTDTMQANAENAADTVRAEGENAADATRNGADADGNSAN</sequence>
<feature type="signal peptide" evidence="2">
    <location>
        <begin position="1"/>
        <end position="28"/>
    </location>
</feature>
<evidence type="ECO:0008006" key="5">
    <source>
        <dbReference type="Google" id="ProtNLM"/>
    </source>
</evidence>
<keyword evidence="2" id="KW-0732">Signal</keyword>
<evidence type="ECO:0000313" key="3">
    <source>
        <dbReference type="EMBL" id="QNP45885.1"/>
    </source>
</evidence>
<feature type="region of interest" description="Disordered" evidence="1">
    <location>
        <begin position="58"/>
        <end position="88"/>
    </location>
</feature>
<evidence type="ECO:0000256" key="1">
    <source>
        <dbReference type="SAM" id="MobiDB-lite"/>
    </source>
</evidence>
<dbReference type="RefSeq" id="WP_187708838.1">
    <property type="nucleotide sequence ID" value="NZ_CP060782.1"/>
</dbReference>
<protein>
    <recommendedName>
        <fullName evidence="5">Circumsporozoite protein</fullName>
    </recommendedName>
</protein>
<reference evidence="3 4" key="1">
    <citation type="submission" date="2020-08" db="EMBL/GenBank/DDBJ databases">
        <title>Genome sequence of Sphingomonas sediminicola KACC 15039T.</title>
        <authorList>
            <person name="Hyun D.-W."/>
            <person name="Bae J.-W."/>
        </authorList>
    </citation>
    <scope>NUCLEOTIDE SEQUENCE [LARGE SCALE GENOMIC DNA]</scope>
    <source>
        <strain evidence="3 4">KACC 15039</strain>
    </source>
</reference>
<dbReference type="Proteomes" id="UP000516105">
    <property type="component" value="Chromosome"/>
</dbReference>
<accession>A0ABX6TA57</accession>
<feature type="chain" id="PRO_5047309600" description="Circumsporozoite protein" evidence="2">
    <location>
        <begin position="29"/>
        <end position="88"/>
    </location>
</feature>
<proteinExistence type="predicted"/>
<evidence type="ECO:0000256" key="2">
    <source>
        <dbReference type="SAM" id="SignalP"/>
    </source>
</evidence>
<organism evidence="3 4">
    <name type="scientific">Sphingomonas sediminicola</name>
    <dbReference type="NCBI Taxonomy" id="386874"/>
    <lineage>
        <taxon>Bacteria</taxon>
        <taxon>Pseudomonadati</taxon>
        <taxon>Pseudomonadota</taxon>
        <taxon>Alphaproteobacteria</taxon>
        <taxon>Sphingomonadales</taxon>
        <taxon>Sphingomonadaceae</taxon>
        <taxon>Sphingomonas</taxon>
    </lineage>
</organism>